<protein>
    <submittedName>
        <fullName evidence="1">Uncharacterized protein</fullName>
    </submittedName>
</protein>
<dbReference type="Proteomes" id="UP001194580">
    <property type="component" value="Unassembled WGS sequence"/>
</dbReference>
<organism evidence="1 2">
    <name type="scientific">Linnemannia exigua</name>
    <dbReference type="NCBI Taxonomy" id="604196"/>
    <lineage>
        <taxon>Eukaryota</taxon>
        <taxon>Fungi</taxon>
        <taxon>Fungi incertae sedis</taxon>
        <taxon>Mucoromycota</taxon>
        <taxon>Mortierellomycotina</taxon>
        <taxon>Mortierellomycetes</taxon>
        <taxon>Mortierellales</taxon>
        <taxon>Mortierellaceae</taxon>
        <taxon>Linnemannia</taxon>
    </lineage>
</organism>
<keyword evidence="2" id="KW-1185">Reference proteome</keyword>
<gene>
    <name evidence="1" type="ORF">BGZ95_008781</name>
</gene>
<sequence length="73" mass="8434">TRTTLECDWVITSDLTLTLPGQLFTWTDPHLIKRRKPTQSAQRIGPRPCARLTLCWRRSRGIPRMASGLQNCR</sequence>
<feature type="non-terminal residue" evidence="1">
    <location>
        <position position="73"/>
    </location>
</feature>
<proteinExistence type="predicted"/>
<dbReference type="AlphaFoldDB" id="A0AAD4CZC9"/>
<dbReference type="EMBL" id="JAAAIL010004793">
    <property type="protein sequence ID" value="KAG0247323.1"/>
    <property type="molecule type" value="Genomic_DNA"/>
</dbReference>
<name>A0AAD4CZC9_9FUNG</name>
<evidence type="ECO:0000313" key="1">
    <source>
        <dbReference type="EMBL" id="KAG0247323.1"/>
    </source>
</evidence>
<accession>A0AAD4CZC9</accession>
<comment type="caution">
    <text evidence="1">The sequence shown here is derived from an EMBL/GenBank/DDBJ whole genome shotgun (WGS) entry which is preliminary data.</text>
</comment>
<reference evidence="1" key="1">
    <citation type="journal article" date="2020" name="Fungal Divers.">
        <title>Resolving the Mortierellaceae phylogeny through synthesis of multi-gene phylogenetics and phylogenomics.</title>
        <authorList>
            <person name="Vandepol N."/>
            <person name="Liber J."/>
            <person name="Desiro A."/>
            <person name="Na H."/>
            <person name="Kennedy M."/>
            <person name="Barry K."/>
            <person name="Grigoriev I.V."/>
            <person name="Miller A.N."/>
            <person name="O'Donnell K."/>
            <person name="Stajich J.E."/>
            <person name="Bonito G."/>
        </authorList>
    </citation>
    <scope>NUCLEOTIDE SEQUENCE</scope>
    <source>
        <strain evidence="1">NRRL 28262</strain>
    </source>
</reference>
<feature type="non-terminal residue" evidence="1">
    <location>
        <position position="1"/>
    </location>
</feature>
<evidence type="ECO:0000313" key="2">
    <source>
        <dbReference type="Proteomes" id="UP001194580"/>
    </source>
</evidence>